<dbReference type="EMBL" id="BJMN01000016">
    <property type="protein sequence ID" value="GEB57263.1"/>
    <property type="molecule type" value="Genomic_DNA"/>
</dbReference>
<dbReference type="InterPro" id="IPR013216">
    <property type="entry name" value="Methyltransf_11"/>
</dbReference>
<sequence length="193" mass="21684">MSDRNTADYWNPVYDDGRDWKQVCDAEITMFTHFADPQPGQKALDIGCGTGQLGRCLHSLGYDVTGVEVSAAALLKARARSYTMGPRWVRHDIQTGPPPGITAASMDVVSFRLSFQFLDRKQQILEMARSLLRPGGLVYLVLPVLERESLPDGRRSSALPTAEISRLCQGWHVDKWDLGWLDHLILRKPPSHR</sequence>
<evidence type="ECO:0000313" key="2">
    <source>
        <dbReference type="EMBL" id="GEB57263.1"/>
    </source>
</evidence>
<dbReference type="CDD" id="cd02440">
    <property type="entry name" value="AdoMet_MTases"/>
    <property type="match status" value="1"/>
</dbReference>
<proteinExistence type="predicted"/>
<dbReference type="RefSeq" id="WP_141296851.1">
    <property type="nucleotide sequence ID" value="NZ_BJMN01000016.1"/>
</dbReference>
<dbReference type="Proteomes" id="UP000315226">
    <property type="component" value="Unassembled WGS sequence"/>
</dbReference>
<comment type="caution">
    <text evidence="2">The sequence shown here is derived from an EMBL/GenBank/DDBJ whole genome shotgun (WGS) entry which is preliminary data.</text>
</comment>
<evidence type="ECO:0000313" key="3">
    <source>
        <dbReference type="Proteomes" id="UP000315226"/>
    </source>
</evidence>
<dbReference type="GO" id="GO:0017000">
    <property type="term" value="P:antibiotic biosynthetic process"/>
    <property type="evidence" value="ECO:0007669"/>
    <property type="project" value="UniProtKB-ARBA"/>
</dbReference>
<protein>
    <recommendedName>
        <fullName evidence="1">Methyltransferase type 11 domain-containing protein</fullName>
    </recommendedName>
</protein>
<dbReference type="AlphaFoldDB" id="A0A4Y3RKL3"/>
<dbReference type="Gene3D" id="3.40.50.150">
    <property type="entry name" value="Vaccinia Virus protein VP39"/>
    <property type="match status" value="1"/>
</dbReference>
<dbReference type="InterPro" id="IPR029063">
    <property type="entry name" value="SAM-dependent_MTases_sf"/>
</dbReference>
<gene>
    <name evidence="2" type="ORF">SGA01_28680</name>
</gene>
<evidence type="ECO:0000259" key="1">
    <source>
        <dbReference type="Pfam" id="PF08241"/>
    </source>
</evidence>
<accession>A0A4Y3RKL3</accession>
<dbReference type="PANTHER" id="PTHR43861:SF1">
    <property type="entry name" value="TRANS-ACONITATE 2-METHYLTRANSFERASE"/>
    <property type="match status" value="1"/>
</dbReference>
<dbReference type="SUPFAM" id="SSF53335">
    <property type="entry name" value="S-adenosyl-L-methionine-dependent methyltransferases"/>
    <property type="match status" value="1"/>
</dbReference>
<organism evidence="2 3">
    <name type="scientific">Streptomyces gardneri</name>
    <dbReference type="NCBI Taxonomy" id="66892"/>
    <lineage>
        <taxon>Bacteria</taxon>
        <taxon>Bacillati</taxon>
        <taxon>Actinomycetota</taxon>
        <taxon>Actinomycetes</taxon>
        <taxon>Kitasatosporales</taxon>
        <taxon>Streptomycetaceae</taxon>
        <taxon>Streptomyces</taxon>
    </lineage>
</organism>
<dbReference type="Pfam" id="PF08241">
    <property type="entry name" value="Methyltransf_11"/>
    <property type="match status" value="1"/>
</dbReference>
<dbReference type="PANTHER" id="PTHR43861">
    <property type="entry name" value="TRANS-ACONITATE 2-METHYLTRANSFERASE-RELATED"/>
    <property type="match status" value="1"/>
</dbReference>
<dbReference type="GO" id="GO:0008757">
    <property type="term" value="F:S-adenosylmethionine-dependent methyltransferase activity"/>
    <property type="evidence" value="ECO:0007669"/>
    <property type="project" value="InterPro"/>
</dbReference>
<reference evidence="2 3" key="1">
    <citation type="submission" date="2019-06" db="EMBL/GenBank/DDBJ databases">
        <title>Whole genome shotgun sequence of Streptomyces gardneri NBRC 12865.</title>
        <authorList>
            <person name="Hosoyama A."/>
            <person name="Uohara A."/>
            <person name="Ohji S."/>
            <person name="Ichikawa N."/>
        </authorList>
    </citation>
    <scope>NUCLEOTIDE SEQUENCE [LARGE SCALE GENOMIC DNA]</scope>
    <source>
        <strain evidence="2 3">NBRC 12865</strain>
    </source>
</reference>
<dbReference type="OrthoDB" id="4035289at2"/>
<feature type="domain" description="Methyltransferase type 11" evidence="1">
    <location>
        <begin position="44"/>
        <end position="139"/>
    </location>
</feature>
<name>A0A4Y3RKL3_9ACTN</name>
<keyword evidence="3" id="KW-1185">Reference proteome</keyword>